<evidence type="ECO:0000313" key="11">
    <source>
        <dbReference type="EMBL" id="KAL3313619.1"/>
    </source>
</evidence>
<dbReference type="PROSITE" id="PS50262">
    <property type="entry name" value="G_PROTEIN_RECEP_F1_2"/>
    <property type="match status" value="1"/>
</dbReference>
<dbReference type="AlphaFoldDB" id="A0ABD2Q1X7"/>
<evidence type="ECO:0000256" key="9">
    <source>
        <dbReference type="SAM" id="Phobius"/>
    </source>
</evidence>
<organism evidence="11 12">
    <name type="scientific">Cichlidogyrus casuarinus</name>
    <dbReference type="NCBI Taxonomy" id="1844966"/>
    <lineage>
        <taxon>Eukaryota</taxon>
        <taxon>Metazoa</taxon>
        <taxon>Spiralia</taxon>
        <taxon>Lophotrochozoa</taxon>
        <taxon>Platyhelminthes</taxon>
        <taxon>Monogenea</taxon>
        <taxon>Monopisthocotylea</taxon>
        <taxon>Dactylogyridea</taxon>
        <taxon>Ancyrocephalidae</taxon>
        <taxon>Cichlidogyrus</taxon>
    </lineage>
</organism>
<proteinExistence type="predicted"/>
<dbReference type="Gene3D" id="1.20.1070.10">
    <property type="entry name" value="Rhodopsin 7-helix transmembrane proteins"/>
    <property type="match status" value="1"/>
</dbReference>
<feature type="domain" description="G-protein coupled receptors family 1 profile" evidence="10">
    <location>
        <begin position="205"/>
        <end position="534"/>
    </location>
</feature>
<evidence type="ECO:0000256" key="2">
    <source>
        <dbReference type="ARBA" id="ARBA00022692"/>
    </source>
</evidence>
<dbReference type="SUPFAM" id="SSF81321">
    <property type="entry name" value="Family A G protein-coupled receptor-like"/>
    <property type="match status" value="1"/>
</dbReference>
<dbReference type="CDD" id="cd00637">
    <property type="entry name" value="7tm_classA_rhodopsin-like"/>
    <property type="match status" value="1"/>
</dbReference>
<dbReference type="GO" id="GO:0004930">
    <property type="term" value="F:G protein-coupled receptor activity"/>
    <property type="evidence" value="ECO:0007669"/>
    <property type="project" value="UniProtKB-KW"/>
</dbReference>
<evidence type="ECO:0000256" key="1">
    <source>
        <dbReference type="ARBA" id="ARBA00004141"/>
    </source>
</evidence>
<dbReference type="PRINTS" id="PR00237">
    <property type="entry name" value="GPCRRHODOPSN"/>
</dbReference>
<keyword evidence="3 9" id="KW-1133">Transmembrane helix</keyword>
<accession>A0ABD2Q1X7</accession>
<name>A0ABD2Q1X7_9PLAT</name>
<evidence type="ECO:0000259" key="10">
    <source>
        <dbReference type="PROSITE" id="PS50262"/>
    </source>
</evidence>
<dbReference type="GO" id="GO:0016020">
    <property type="term" value="C:membrane"/>
    <property type="evidence" value="ECO:0007669"/>
    <property type="project" value="UniProtKB-SubCell"/>
</dbReference>
<dbReference type="Proteomes" id="UP001626550">
    <property type="component" value="Unassembled WGS sequence"/>
</dbReference>
<keyword evidence="7" id="KW-0807">Transducer</keyword>
<feature type="non-terminal residue" evidence="11">
    <location>
        <position position="1"/>
    </location>
</feature>
<feature type="transmembrane region" description="Helical" evidence="9">
    <location>
        <begin position="313"/>
        <end position="331"/>
    </location>
</feature>
<keyword evidence="6" id="KW-0675">Receptor</keyword>
<evidence type="ECO:0000256" key="4">
    <source>
        <dbReference type="ARBA" id="ARBA00023040"/>
    </source>
</evidence>
<dbReference type="EMBL" id="JBJKFK010001247">
    <property type="protein sequence ID" value="KAL3313619.1"/>
    <property type="molecule type" value="Genomic_DNA"/>
</dbReference>
<evidence type="ECO:0000313" key="12">
    <source>
        <dbReference type="Proteomes" id="UP001626550"/>
    </source>
</evidence>
<gene>
    <name evidence="11" type="ORF">Ciccas_007777</name>
</gene>
<sequence>SHSQTSSDLIFLANERQAAARDYCINPLSGPLDVALKLGLSSCLSLVGNMLQAPVNSDCNNSLGLNEPDASSQFDERVVIPLLSVISVLGVFSNMILILVFIRAALVRRKNFSLDGILSAFIQRKSWPPSLYRKPTLVSSLSYRIGDSFEGTFHSFSPPPTPDSRMQYEPYTCTNLILVPPHIRVNPTMIFDTPVRGLRRVDTTKSLHKKQLFARKPKHLEENFRFNKEITHFFTMSQAIADLLVCALVVPSSAFFVTPESRTVNIIYYKLYMFLNLSLVMYSSLTTIAIAFERFISIIHPFKRIITTRIAKIGSLSIATFCLIISLFSALSLNFIRNGLCDITESKMNSVMIKMCTVLFVLCMLSVLILYGRIWVLVIKLRKNGRKLDIDAMLKRRPKVHPLKDEQVHPLRKKFYRRFLVPNHCNLEPKSPRMSNGFKHKSEQQLPTTREQTSQLLKNSQKRLTTSLPQIKDRYKHNNHLIQNLRTALVLFTSAIVYIITFTPALLVWNNALEKSAILTNLYFINNASNPIVYLILSKNLRSQLLHLFVHGNKQILAKPSIKLNASALRRKSKTGTCSNPDDFLSNSFAVDQTNGLLEVIEPRLSVIASCPNIPYELEGADAAKNVTTVQFCINESTLPTRNDTRDSLFKNGDR</sequence>
<keyword evidence="5 9" id="KW-0472">Membrane</keyword>
<feature type="transmembrane region" description="Helical" evidence="9">
    <location>
        <begin position="78"/>
        <end position="102"/>
    </location>
</feature>
<keyword evidence="2 9" id="KW-0812">Transmembrane</keyword>
<dbReference type="Pfam" id="PF00001">
    <property type="entry name" value="7tm_1"/>
    <property type="match status" value="1"/>
</dbReference>
<reference evidence="11 12" key="1">
    <citation type="submission" date="2024-11" db="EMBL/GenBank/DDBJ databases">
        <title>Adaptive evolution of stress response genes in parasites aligns with host niche diversity.</title>
        <authorList>
            <person name="Hahn C."/>
            <person name="Resl P."/>
        </authorList>
    </citation>
    <scope>NUCLEOTIDE SEQUENCE [LARGE SCALE GENOMIC DNA]</scope>
    <source>
        <strain evidence="11">EGGRZ-B1_66</strain>
        <tissue evidence="11">Body</tissue>
    </source>
</reference>
<keyword evidence="4" id="KW-0297">G-protein coupled receptor</keyword>
<protein>
    <recommendedName>
        <fullName evidence="10">G-protein coupled receptors family 1 profile domain-containing protein</fullName>
    </recommendedName>
</protein>
<dbReference type="InterPro" id="IPR017452">
    <property type="entry name" value="GPCR_Rhodpsn_7TM"/>
</dbReference>
<feature type="transmembrane region" description="Helical" evidence="9">
    <location>
        <begin position="269"/>
        <end position="292"/>
    </location>
</feature>
<keyword evidence="12" id="KW-1185">Reference proteome</keyword>
<evidence type="ECO:0000256" key="8">
    <source>
        <dbReference type="SAM" id="MobiDB-lite"/>
    </source>
</evidence>
<dbReference type="InterPro" id="IPR000276">
    <property type="entry name" value="GPCR_Rhodpsn"/>
</dbReference>
<dbReference type="PANTHER" id="PTHR24238">
    <property type="entry name" value="G-PROTEIN COUPLED RECEPTOR"/>
    <property type="match status" value="1"/>
</dbReference>
<feature type="region of interest" description="Disordered" evidence="8">
    <location>
        <begin position="428"/>
        <end position="450"/>
    </location>
</feature>
<evidence type="ECO:0000256" key="6">
    <source>
        <dbReference type="ARBA" id="ARBA00023170"/>
    </source>
</evidence>
<feature type="transmembrane region" description="Helical" evidence="9">
    <location>
        <begin position="488"/>
        <end position="510"/>
    </location>
</feature>
<evidence type="ECO:0000256" key="7">
    <source>
        <dbReference type="ARBA" id="ARBA00023224"/>
    </source>
</evidence>
<comment type="subcellular location">
    <subcellularLocation>
        <location evidence="1">Membrane</location>
        <topology evidence="1">Multi-pass membrane protein</topology>
    </subcellularLocation>
</comment>
<evidence type="ECO:0000256" key="3">
    <source>
        <dbReference type="ARBA" id="ARBA00022989"/>
    </source>
</evidence>
<dbReference type="PANTHER" id="PTHR24238:SF47">
    <property type="entry name" value="ECDYSTEROIDS_DOPAMINE RECEPTOR-RELATED"/>
    <property type="match status" value="1"/>
</dbReference>
<comment type="caution">
    <text evidence="11">The sequence shown here is derived from an EMBL/GenBank/DDBJ whole genome shotgun (WGS) entry which is preliminary data.</text>
</comment>
<evidence type="ECO:0000256" key="5">
    <source>
        <dbReference type="ARBA" id="ARBA00023136"/>
    </source>
</evidence>
<feature type="transmembrane region" description="Helical" evidence="9">
    <location>
        <begin position="351"/>
        <end position="378"/>
    </location>
</feature>
<feature type="transmembrane region" description="Helical" evidence="9">
    <location>
        <begin position="233"/>
        <end position="257"/>
    </location>
</feature>